<organism evidence="8 9">
    <name type="scientific">Cirrhinus mrigala</name>
    <name type="common">Mrigala</name>
    <dbReference type="NCBI Taxonomy" id="683832"/>
    <lineage>
        <taxon>Eukaryota</taxon>
        <taxon>Metazoa</taxon>
        <taxon>Chordata</taxon>
        <taxon>Craniata</taxon>
        <taxon>Vertebrata</taxon>
        <taxon>Euteleostomi</taxon>
        <taxon>Actinopterygii</taxon>
        <taxon>Neopterygii</taxon>
        <taxon>Teleostei</taxon>
        <taxon>Ostariophysi</taxon>
        <taxon>Cypriniformes</taxon>
        <taxon>Cyprinidae</taxon>
        <taxon>Labeoninae</taxon>
        <taxon>Labeonini</taxon>
        <taxon>Cirrhinus</taxon>
    </lineage>
</organism>
<evidence type="ECO:0000256" key="4">
    <source>
        <dbReference type="ARBA" id="ARBA00022448"/>
    </source>
</evidence>
<comment type="subcellular location">
    <subcellularLocation>
        <location evidence="1">Golgi apparatus membrane</location>
        <topology evidence="1">Peripheral membrane protein</topology>
    </subcellularLocation>
</comment>
<feature type="non-terminal residue" evidence="8">
    <location>
        <position position="1"/>
    </location>
</feature>
<evidence type="ECO:0000256" key="3">
    <source>
        <dbReference type="ARBA" id="ARBA00020978"/>
    </source>
</evidence>
<gene>
    <name evidence="8" type="ORF">M9458_005942</name>
</gene>
<feature type="non-terminal residue" evidence="8">
    <location>
        <position position="262"/>
    </location>
</feature>
<dbReference type="PANTHER" id="PTHR31658">
    <property type="entry name" value="CONSERVED OLIGOMERIC GOLGI COMPLEX SUBUNIT 1"/>
    <property type="match status" value="1"/>
</dbReference>
<evidence type="ECO:0000256" key="2">
    <source>
        <dbReference type="ARBA" id="ARBA00006653"/>
    </source>
</evidence>
<dbReference type="GO" id="GO:0000139">
    <property type="term" value="C:Golgi membrane"/>
    <property type="evidence" value="ECO:0007669"/>
    <property type="project" value="UniProtKB-SubCell"/>
</dbReference>
<sequence>AITQEGTEGISSSSRQLLSSALRDLQGQATAGNFSRGAQYESNVAAFLWSESQGDLLSDTAWVSVAQRSPQQKSGLSMKTQALTPCVQTFCSSLDSKLKAKLDDLQHYLPSEKNSKELSETAPVTTNSSINRFMDAGAVEDILREHCLACVRDILSSVRAELANAQAKTPSPSQLSSVLFMARLCQSMGELCPSLKQCILGKQGGLDTVSRGTPRQGKKLGKGNTAKATDVSPAQAKWSCLKEELLSCSMEAYGIWSSALTR</sequence>
<evidence type="ECO:0000256" key="5">
    <source>
        <dbReference type="ARBA" id="ARBA00022927"/>
    </source>
</evidence>
<evidence type="ECO:0000313" key="8">
    <source>
        <dbReference type="EMBL" id="KAL0197402.1"/>
    </source>
</evidence>
<dbReference type="GO" id="GO:0015031">
    <property type="term" value="P:protein transport"/>
    <property type="evidence" value="ECO:0007669"/>
    <property type="project" value="UniProtKB-KW"/>
</dbReference>
<evidence type="ECO:0000256" key="1">
    <source>
        <dbReference type="ARBA" id="ARBA00004395"/>
    </source>
</evidence>
<keyword evidence="7" id="KW-0472">Membrane</keyword>
<keyword evidence="5" id="KW-0653">Protein transport</keyword>
<reference evidence="8 9" key="1">
    <citation type="submission" date="2024-05" db="EMBL/GenBank/DDBJ databases">
        <title>Genome sequencing and assembly of Indian major carp, Cirrhinus mrigala (Hamilton, 1822).</title>
        <authorList>
            <person name="Mohindra V."/>
            <person name="Chowdhury L.M."/>
            <person name="Lal K."/>
            <person name="Jena J.K."/>
        </authorList>
    </citation>
    <scope>NUCLEOTIDE SEQUENCE [LARGE SCALE GENOMIC DNA]</scope>
    <source>
        <strain evidence="8">CM1030</strain>
        <tissue evidence="8">Blood</tissue>
    </source>
</reference>
<protein>
    <recommendedName>
        <fullName evidence="3">Conserved oligomeric Golgi complex subunit 1</fullName>
    </recommendedName>
</protein>
<keyword evidence="6" id="KW-0333">Golgi apparatus</keyword>
<accession>A0ABD0RFT9</accession>
<evidence type="ECO:0000256" key="6">
    <source>
        <dbReference type="ARBA" id="ARBA00023034"/>
    </source>
</evidence>
<dbReference type="Proteomes" id="UP001529510">
    <property type="component" value="Unassembled WGS sequence"/>
</dbReference>
<comment type="similarity">
    <text evidence="2">Belongs to the COG1 family.</text>
</comment>
<dbReference type="EMBL" id="JAMKFB020000003">
    <property type="protein sequence ID" value="KAL0197402.1"/>
    <property type="molecule type" value="Genomic_DNA"/>
</dbReference>
<name>A0ABD0RFT9_CIRMR</name>
<dbReference type="AlphaFoldDB" id="A0ABD0RFT9"/>
<comment type="caution">
    <text evidence="8">The sequence shown here is derived from an EMBL/GenBank/DDBJ whole genome shotgun (WGS) entry which is preliminary data.</text>
</comment>
<keyword evidence="4" id="KW-0813">Transport</keyword>
<proteinExistence type="inferred from homology"/>
<evidence type="ECO:0000256" key="7">
    <source>
        <dbReference type="ARBA" id="ARBA00023136"/>
    </source>
</evidence>
<dbReference type="InterPro" id="IPR033370">
    <property type="entry name" value="COG1"/>
</dbReference>
<dbReference type="PANTHER" id="PTHR31658:SF0">
    <property type="entry name" value="CONSERVED OLIGOMERIC GOLGI COMPLEX SUBUNIT 1"/>
    <property type="match status" value="1"/>
</dbReference>
<keyword evidence="9" id="KW-1185">Reference proteome</keyword>
<evidence type="ECO:0000313" key="9">
    <source>
        <dbReference type="Proteomes" id="UP001529510"/>
    </source>
</evidence>